<name>A0A7W6KJ40_9HYPH</name>
<evidence type="ECO:0000256" key="3">
    <source>
        <dbReference type="ARBA" id="ARBA00022833"/>
    </source>
</evidence>
<proteinExistence type="inferred from homology"/>
<dbReference type="AlphaFoldDB" id="A0A7W6KJ40"/>
<dbReference type="GO" id="GO:0016846">
    <property type="term" value="F:carbon-sulfur lyase activity"/>
    <property type="evidence" value="ECO:0007669"/>
    <property type="project" value="InterPro"/>
</dbReference>
<keyword evidence="2" id="KW-0479">Metal-binding</keyword>
<evidence type="ECO:0000313" key="7">
    <source>
        <dbReference type="Proteomes" id="UP000530571"/>
    </source>
</evidence>
<dbReference type="EMBL" id="JACIDZ010000006">
    <property type="protein sequence ID" value="MBB4122268.1"/>
    <property type="molecule type" value="Genomic_DNA"/>
</dbReference>
<protein>
    <recommendedName>
        <fullName evidence="5">CENP-V/GFA domain-containing protein</fullName>
    </recommendedName>
</protein>
<comment type="similarity">
    <text evidence="1">Belongs to the Gfa family.</text>
</comment>
<dbReference type="PANTHER" id="PTHR33337:SF40">
    <property type="entry name" value="CENP-V_GFA DOMAIN-CONTAINING PROTEIN-RELATED"/>
    <property type="match status" value="1"/>
</dbReference>
<keyword evidence="7" id="KW-1185">Reference proteome</keyword>
<dbReference type="PANTHER" id="PTHR33337">
    <property type="entry name" value="GFA DOMAIN-CONTAINING PROTEIN"/>
    <property type="match status" value="1"/>
</dbReference>
<dbReference type="InterPro" id="IPR006913">
    <property type="entry name" value="CENP-V/GFA"/>
</dbReference>
<dbReference type="SUPFAM" id="SSF51316">
    <property type="entry name" value="Mss4-like"/>
    <property type="match status" value="1"/>
</dbReference>
<dbReference type="GO" id="GO:0046872">
    <property type="term" value="F:metal ion binding"/>
    <property type="evidence" value="ECO:0007669"/>
    <property type="project" value="UniProtKB-KW"/>
</dbReference>
<dbReference type="Pfam" id="PF04828">
    <property type="entry name" value="GFA"/>
    <property type="match status" value="1"/>
</dbReference>
<evidence type="ECO:0000313" key="6">
    <source>
        <dbReference type="EMBL" id="MBB4122268.1"/>
    </source>
</evidence>
<accession>A0A7W6KJ40</accession>
<sequence length="138" mass="15003">MMLTGGCLCGKARYRVADDFAYAAFCHCTDCQKATGSAFKPFAGIEAGKFELACDPPELLLCGDAINHDARCAACGSLLFSRVRDGEYVHVAMGTLDRAPTIRPGEHIFVRSKAPWHRIADDLPQYAGHVFDGPPLNR</sequence>
<feature type="domain" description="CENP-V/GFA" evidence="5">
    <location>
        <begin position="3"/>
        <end position="117"/>
    </location>
</feature>
<comment type="caution">
    <text evidence="6">The sequence shown here is derived from an EMBL/GenBank/DDBJ whole genome shotgun (WGS) entry which is preliminary data.</text>
</comment>
<evidence type="ECO:0000259" key="5">
    <source>
        <dbReference type="PROSITE" id="PS51891"/>
    </source>
</evidence>
<dbReference type="Gene3D" id="3.90.1590.10">
    <property type="entry name" value="glutathione-dependent formaldehyde- activating enzyme (gfa)"/>
    <property type="match status" value="1"/>
</dbReference>
<dbReference type="InterPro" id="IPR011057">
    <property type="entry name" value="Mss4-like_sf"/>
</dbReference>
<keyword evidence="4" id="KW-0456">Lyase</keyword>
<reference evidence="6 7" key="1">
    <citation type="submission" date="2020-08" db="EMBL/GenBank/DDBJ databases">
        <title>Genomic Encyclopedia of Type Strains, Phase IV (KMG-IV): sequencing the most valuable type-strain genomes for metagenomic binning, comparative biology and taxonomic classification.</title>
        <authorList>
            <person name="Goeker M."/>
        </authorList>
    </citation>
    <scope>NUCLEOTIDE SEQUENCE [LARGE SCALE GENOMIC DNA]</scope>
    <source>
        <strain evidence="6 7">DSM 28101</strain>
    </source>
</reference>
<evidence type="ECO:0000256" key="4">
    <source>
        <dbReference type="ARBA" id="ARBA00023239"/>
    </source>
</evidence>
<evidence type="ECO:0000256" key="2">
    <source>
        <dbReference type="ARBA" id="ARBA00022723"/>
    </source>
</evidence>
<dbReference type="Proteomes" id="UP000530571">
    <property type="component" value="Unassembled WGS sequence"/>
</dbReference>
<keyword evidence="3" id="KW-0862">Zinc</keyword>
<gene>
    <name evidence="6" type="ORF">GGR30_002197</name>
</gene>
<dbReference type="RefSeq" id="WP_183486120.1">
    <property type="nucleotide sequence ID" value="NZ_JACIDZ010000006.1"/>
</dbReference>
<dbReference type="PROSITE" id="PS51891">
    <property type="entry name" value="CENP_V_GFA"/>
    <property type="match status" value="1"/>
</dbReference>
<organism evidence="6 7">
    <name type="scientific">Martelella radicis</name>
    <dbReference type="NCBI Taxonomy" id="1397476"/>
    <lineage>
        <taxon>Bacteria</taxon>
        <taxon>Pseudomonadati</taxon>
        <taxon>Pseudomonadota</taxon>
        <taxon>Alphaproteobacteria</taxon>
        <taxon>Hyphomicrobiales</taxon>
        <taxon>Aurantimonadaceae</taxon>
        <taxon>Martelella</taxon>
    </lineage>
</organism>
<evidence type="ECO:0000256" key="1">
    <source>
        <dbReference type="ARBA" id="ARBA00005495"/>
    </source>
</evidence>